<dbReference type="EMBL" id="JACRTC010000003">
    <property type="protein sequence ID" value="MBC8570380.1"/>
    <property type="molecule type" value="Genomic_DNA"/>
</dbReference>
<accession>A0A926E9H2</accession>
<feature type="transmembrane region" description="Helical" evidence="1">
    <location>
        <begin position="6"/>
        <end position="29"/>
    </location>
</feature>
<keyword evidence="1" id="KW-0472">Membrane</keyword>
<reference evidence="2" key="1">
    <citation type="submission" date="2020-08" db="EMBL/GenBank/DDBJ databases">
        <title>Genome public.</title>
        <authorList>
            <person name="Liu C."/>
            <person name="Sun Q."/>
        </authorList>
    </citation>
    <scope>NUCLEOTIDE SEQUENCE</scope>
    <source>
        <strain evidence="2">NSJ-54</strain>
    </source>
</reference>
<name>A0A926E9H2_9FIRM</name>
<comment type="caution">
    <text evidence="2">The sequence shown here is derived from an EMBL/GenBank/DDBJ whole genome shotgun (WGS) entry which is preliminary data.</text>
</comment>
<organism evidence="2 3">
    <name type="scientific">Zongyangia hominis</name>
    <dbReference type="NCBI Taxonomy" id="2763677"/>
    <lineage>
        <taxon>Bacteria</taxon>
        <taxon>Bacillati</taxon>
        <taxon>Bacillota</taxon>
        <taxon>Clostridia</taxon>
        <taxon>Eubacteriales</taxon>
        <taxon>Oscillospiraceae</taxon>
        <taxon>Zongyangia</taxon>
    </lineage>
</organism>
<evidence type="ECO:0000313" key="3">
    <source>
        <dbReference type="Proteomes" id="UP000660861"/>
    </source>
</evidence>
<dbReference type="AlphaFoldDB" id="A0A926E9H2"/>
<keyword evidence="1" id="KW-1133">Transmembrane helix</keyword>
<gene>
    <name evidence="2" type="ORF">H8709_06000</name>
</gene>
<keyword evidence="3" id="KW-1185">Reference proteome</keyword>
<evidence type="ECO:0000256" key="1">
    <source>
        <dbReference type="SAM" id="Phobius"/>
    </source>
</evidence>
<proteinExistence type="predicted"/>
<evidence type="ECO:0000313" key="2">
    <source>
        <dbReference type="EMBL" id="MBC8570380.1"/>
    </source>
</evidence>
<sequence length="111" mass="12740">MDKQQLRYFFAAFSLSFVFYIGVLGIFFADVHSRSRGFGDENALLLVENVSEDQADVVWMGREYTVDTSLLSDIGERAAPLRTLIPIRYRILPELYAFAEQEGWTSFLPFS</sequence>
<protein>
    <submittedName>
        <fullName evidence="2">Uncharacterized protein</fullName>
    </submittedName>
</protein>
<keyword evidence="1" id="KW-0812">Transmembrane</keyword>
<dbReference type="Proteomes" id="UP000660861">
    <property type="component" value="Unassembled WGS sequence"/>
</dbReference>
<dbReference type="RefSeq" id="WP_262397476.1">
    <property type="nucleotide sequence ID" value="NZ_JACRTC010000003.1"/>
</dbReference>